<organism evidence="1 2">
    <name type="scientific">Meiothermus hypogaeus NBRC 106114</name>
    <dbReference type="NCBI Taxonomy" id="1227553"/>
    <lineage>
        <taxon>Bacteria</taxon>
        <taxon>Thermotogati</taxon>
        <taxon>Deinococcota</taxon>
        <taxon>Deinococci</taxon>
        <taxon>Thermales</taxon>
        <taxon>Thermaceae</taxon>
        <taxon>Meiothermus</taxon>
    </lineage>
</organism>
<evidence type="ECO:0000313" key="2">
    <source>
        <dbReference type="Proteomes" id="UP000321197"/>
    </source>
</evidence>
<reference evidence="1 2" key="1">
    <citation type="submission" date="2019-07" db="EMBL/GenBank/DDBJ databases">
        <title>Whole genome shotgun sequence of Meiothermus hypogaeus NBRC 106114.</title>
        <authorList>
            <person name="Hosoyama A."/>
            <person name="Uohara A."/>
            <person name="Ohji S."/>
            <person name="Ichikawa N."/>
        </authorList>
    </citation>
    <scope>NUCLEOTIDE SEQUENCE [LARGE SCALE GENOMIC DNA]</scope>
    <source>
        <strain evidence="1 2">NBRC 106114</strain>
    </source>
</reference>
<protein>
    <submittedName>
        <fullName evidence="1">Uncharacterized protein</fullName>
    </submittedName>
</protein>
<name>A0A511R2D3_9DEIN</name>
<gene>
    <name evidence="1" type="ORF">MHY01S_13120</name>
</gene>
<evidence type="ECO:0000313" key="1">
    <source>
        <dbReference type="EMBL" id="GEM83146.1"/>
    </source>
</evidence>
<dbReference type="EMBL" id="BJXL01000033">
    <property type="protein sequence ID" value="GEM83146.1"/>
    <property type="molecule type" value="Genomic_DNA"/>
</dbReference>
<proteinExistence type="predicted"/>
<sequence length="195" mass="22430">MLFQVKTPLRGSERREILERIRAAIRCDLALSEGQLVRHYGVVPSEKEADGMGLFVVRAVLNPSHHANRLMEVRFYTPYLWVSRLGPPLLRHLAGVGEMRHLLGVPPGAWRTDTHRIHYREQPDAYWYSRLGPFAIEYDAGSYSLDLLQRKVQTFALRFVGQYWGAPTEKKAASLREKLAGFGLEPRFVMAAPWW</sequence>
<dbReference type="Proteomes" id="UP000321197">
    <property type="component" value="Unassembled WGS sequence"/>
</dbReference>
<accession>A0A511R2D3</accession>
<comment type="caution">
    <text evidence="1">The sequence shown here is derived from an EMBL/GenBank/DDBJ whole genome shotgun (WGS) entry which is preliminary data.</text>
</comment>
<dbReference type="AlphaFoldDB" id="A0A511R2D3"/>